<organism evidence="3 4">
    <name type="scientific">Microbispora rosea</name>
    <dbReference type="NCBI Taxonomy" id="58117"/>
    <lineage>
        <taxon>Bacteria</taxon>
        <taxon>Bacillati</taxon>
        <taxon>Actinomycetota</taxon>
        <taxon>Actinomycetes</taxon>
        <taxon>Streptosporangiales</taxon>
        <taxon>Streptosporangiaceae</taxon>
        <taxon>Microbispora</taxon>
    </lineage>
</organism>
<dbReference type="Gene3D" id="3.40.50.10780">
    <property type="entry name" value="Dipeptide transport protein"/>
    <property type="match status" value="1"/>
</dbReference>
<dbReference type="Pfam" id="PF04951">
    <property type="entry name" value="Peptidase_M55"/>
    <property type="match status" value="1"/>
</dbReference>
<dbReference type="PIRSF" id="PIRSF015853">
    <property type="entry name" value="Pep_DppA"/>
    <property type="match status" value="1"/>
</dbReference>
<proteinExistence type="predicted"/>
<dbReference type="RefSeq" id="WP_030511286.1">
    <property type="nucleotide sequence ID" value="NZ_CP192071.1"/>
</dbReference>
<evidence type="ECO:0000256" key="1">
    <source>
        <dbReference type="PIRSR" id="PIRSR015853-1"/>
    </source>
</evidence>
<evidence type="ECO:0000313" key="4">
    <source>
        <dbReference type="Proteomes" id="UP000186096"/>
    </source>
</evidence>
<dbReference type="Proteomes" id="UP000186096">
    <property type="component" value="Unassembled WGS sequence"/>
</dbReference>
<dbReference type="Gene3D" id="3.30.1360.130">
    <property type="entry name" value="Dipeptide transport protein"/>
    <property type="match status" value="1"/>
</dbReference>
<feature type="binding site" evidence="2">
    <location>
        <position position="60"/>
    </location>
    <ligand>
        <name>Zn(2+)</name>
        <dbReference type="ChEBI" id="CHEBI:29105"/>
        <label>2</label>
    </ligand>
</feature>
<dbReference type="InterPro" id="IPR007035">
    <property type="entry name" value="Peptidase_M55"/>
</dbReference>
<evidence type="ECO:0000313" key="3">
    <source>
        <dbReference type="EMBL" id="SIR87901.1"/>
    </source>
</evidence>
<feature type="binding site" evidence="2">
    <location>
        <position position="135"/>
    </location>
    <ligand>
        <name>Zn(2+)</name>
        <dbReference type="ChEBI" id="CHEBI:29105"/>
        <label>2</label>
    </ligand>
</feature>
<keyword evidence="2" id="KW-0479">Metal-binding</keyword>
<dbReference type="GeneID" id="97500028"/>
<feature type="active site" description="Nucleophile" evidence="1">
    <location>
        <position position="116"/>
    </location>
</feature>
<reference evidence="4" key="1">
    <citation type="submission" date="2017-01" db="EMBL/GenBank/DDBJ databases">
        <authorList>
            <person name="Varghese N."/>
            <person name="Submissions S."/>
        </authorList>
    </citation>
    <scope>NUCLEOTIDE SEQUENCE [LARGE SCALE GENOMIC DNA]</scope>
    <source>
        <strain evidence="4">ATCC 12950</strain>
    </source>
</reference>
<dbReference type="STRING" id="58117.SAMN05421833_11836"/>
<name>A0A1N7EIG0_9ACTN</name>
<dbReference type="GO" id="GO:0046872">
    <property type="term" value="F:metal ion binding"/>
    <property type="evidence" value="ECO:0007669"/>
    <property type="project" value="UniProtKB-KW"/>
</dbReference>
<feature type="binding site" evidence="2">
    <location>
        <position position="8"/>
    </location>
    <ligand>
        <name>Zn(2+)</name>
        <dbReference type="ChEBI" id="CHEBI:29105"/>
        <label>2</label>
    </ligand>
</feature>
<dbReference type="OrthoDB" id="9785420at2"/>
<accession>A0A1N7EIG0</accession>
<sequence>MKIFISSDMEGTAGVVDWDQCVIGGSQYPYYTELLTGEINAAIEGAMRAGATEFLVNDAHSKMANLKPDALAGRAGYLSGRYKPMYMMQGLDPSFDAIFLVSYHGSMGSRGSVLSHTYFPLAFAEVTINGVVAGEAGINALVAAAYRVPIVLVTGDATTAEETERFCPGIKAAVVKRSVSRFSAEALHPEAARDLIRERAREAVEHLPGAAPPSIGLPVTLGMSFRSSDYCELAARIAGVERTGDLSAVIVGDDPLWIYQTFITVVLLCRGLVE</sequence>
<feature type="binding site" evidence="2">
    <location>
        <position position="8"/>
    </location>
    <ligand>
        <name>Zn(2+)</name>
        <dbReference type="ChEBI" id="CHEBI:29105"/>
        <label>1</label>
    </ligand>
</feature>
<feature type="binding site" evidence="2">
    <location>
        <position position="10"/>
    </location>
    <ligand>
        <name>Zn(2+)</name>
        <dbReference type="ChEBI" id="CHEBI:29105"/>
        <label>1</label>
    </ligand>
</feature>
<dbReference type="AlphaFoldDB" id="A0A1N7EIG0"/>
<gene>
    <name evidence="3" type="ORF">SAMN05421833_11836</name>
</gene>
<protein>
    <submittedName>
        <fullName evidence="3">D-amino peptidase</fullName>
    </submittedName>
</protein>
<keyword evidence="4" id="KW-1185">Reference proteome</keyword>
<dbReference type="InterPro" id="IPR036177">
    <property type="entry name" value="Peptidase_M55_sf"/>
</dbReference>
<dbReference type="InterPro" id="IPR027476">
    <property type="entry name" value="DppA_N"/>
</dbReference>
<dbReference type="SUPFAM" id="SSF63992">
    <property type="entry name" value="Dipeptide transport protein"/>
    <property type="match status" value="1"/>
</dbReference>
<feature type="binding site" evidence="2">
    <location>
        <position position="104"/>
    </location>
    <ligand>
        <name>Zn(2+)</name>
        <dbReference type="ChEBI" id="CHEBI:29105"/>
        <label>2</label>
    </ligand>
</feature>
<keyword evidence="2" id="KW-0862">Zinc</keyword>
<dbReference type="EMBL" id="FTNI01000018">
    <property type="protein sequence ID" value="SIR87901.1"/>
    <property type="molecule type" value="Genomic_DNA"/>
</dbReference>
<dbReference type="CDD" id="cd08663">
    <property type="entry name" value="DAP_dppA_1"/>
    <property type="match status" value="1"/>
</dbReference>
<evidence type="ECO:0000256" key="2">
    <source>
        <dbReference type="PIRSR" id="PIRSR015853-2"/>
    </source>
</evidence>